<reference evidence="1" key="1">
    <citation type="submission" date="2021-05" db="EMBL/GenBank/DDBJ databases">
        <authorList>
            <person name="Alioto T."/>
            <person name="Alioto T."/>
            <person name="Gomez Garrido J."/>
        </authorList>
    </citation>
    <scope>NUCLEOTIDE SEQUENCE</scope>
</reference>
<sequence length="126" mass="14257">MYLTPGAFMMVTVLEMTGVESPNSRLTGRMGGTCKRSTWSVLSIPGPLVRDDRKIRSSSYYDLGSIIRSNAYVKSPVELFSFFHLNLSFSTCIKLDCNFIDIFHVSQIKIGFFQGKVHTFKTLLCR</sequence>
<accession>A0A8D9AY08</accession>
<organism evidence="1">
    <name type="scientific">Cacopsylla melanoneura</name>
    <dbReference type="NCBI Taxonomy" id="428564"/>
    <lineage>
        <taxon>Eukaryota</taxon>
        <taxon>Metazoa</taxon>
        <taxon>Ecdysozoa</taxon>
        <taxon>Arthropoda</taxon>
        <taxon>Hexapoda</taxon>
        <taxon>Insecta</taxon>
        <taxon>Pterygota</taxon>
        <taxon>Neoptera</taxon>
        <taxon>Paraneoptera</taxon>
        <taxon>Hemiptera</taxon>
        <taxon>Sternorrhyncha</taxon>
        <taxon>Psylloidea</taxon>
        <taxon>Psyllidae</taxon>
        <taxon>Psyllinae</taxon>
        <taxon>Cacopsylla</taxon>
    </lineage>
</organism>
<evidence type="ECO:0000313" key="1">
    <source>
        <dbReference type="EMBL" id="CAG6773050.1"/>
    </source>
</evidence>
<name>A0A8D9AY08_9HEMI</name>
<proteinExistence type="predicted"/>
<dbReference type="AlphaFoldDB" id="A0A8D9AY08"/>
<protein>
    <submittedName>
        <fullName evidence="1">Uncharacterized protein</fullName>
    </submittedName>
</protein>
<dbReference type="EMBL" id="HBUF01590123">
    <property type="protein sequence ID" value="CAG6773050.1"/>
    <property type="molecule type" value="Transcribed_RNA"/>
</dbReference>